<dbReference type="EMBL" id="JAVDWU010000001">
    <property type="protein sequence ID" value="MDR7148929.1"/>
    <property type="molecule type" value="Genomic_DNA"/>
</dbReference>
<evidence type="ECO:0000313" key="2">
    <source>
        <dbReference type="EMBL" id="MDR7148929.1"/>
    </source>
</evidence>
<proteinExistence type="predicted"/>
<name>A0ABU1WIQ1_9BURK</name>
<comment type="caution">
    <text evidence="2">The sequence shown here is derived from an EMBL/GenBank/DDBJ whole genome shotgun (WGS) entry which is preliminary data.</text>
</comment>
<dbReference type="InterPro" id="IPR008551">
    <property type="entry name" value="TANGO2"/>
</dbReference>
<organism evidence="2 3">
    <name type="scientific">Hydrogenophaga palleronii</name>
    <dbReference type="NCBI Taxonomy" id="65655"/>
    <lineage>
        <taxon>Bacteria</taxon>
        <taxon>Pseudomonadati</taxon>
        <taxon>Pseudomonadota</taxon>
        <taxon>Betaproteobacteria</taxon>
        <taxon>Burkholderiales</taxon>
        <taxon>Comamonadaceae</taxon>
        <taxon>Hydrogenophaga</taxon>
    </lineage>
</organism>
<accession>A0ABU1WIQ1</accession>
<sequence length="284" mass="31676">MCLIAFAIGMSPSRPLMVASNRDEFFERPTAPLHRWVLPDSTREIWSGRDLKDGGTWLGVTAAGRVAMLTNVRGAGERRAKRSRGQLPLRWLQGDLDWPDMVAGIRAGDYAGFNLVVGDFHRGVWGWVGNRSPQAPHEDAQSSLHHRLLSPGVYSLSNAALDTPWPKSQRLAHAMRMSVEQSAFDAERTLTQALSDAAVAAASELPRTGVPVDAERSLSSAFVHIPDRHYGTRSSMLLRVDRPGSTSTNQWRVQMDEWTHAPPADQNQPHRWSERQRVSESLTW</sequence>
<dbReference type="PANTHER" id="PTHR17985:SF8">
    <property type="entry name" value="TRANSPORT AND GOLGI ORGANIZATION PROTEIN 2 HOMOLOG"/>
    <property type="match status" value="1"/>
</dbReference>
<protein>
    <submittedName>
        <fullName evidence="2">Uncharacterized protein with NRDE domain</fullName>
    </submittedName>
</protein>
<dbReference type="RefSeq" id="WP_310311936.1">
    <property type="nucleotide sequence ID" value="NZ_JAVDWU010000001.1"/>
</dbReference>
<keyword evidence="3" id="KW-1185">Reference proteome</keyword>
<gene>
    <name evidence="2" type="ORF">J2W49_000857</name>
</gene>
<reference evidence="2 3" key="1">
    <citation type="submission" date="2023-07" db="EMBL/GenBank/DDBJ databases">
        <title>Sorghum-associated microbial communities from plants grown in Nebraska, USA.</title>
        <authorList>
            <person name="Schachtman D."/>
        </authorList>
    </citation>
    <scope>NUCLEOTIDE SEQUENCE [LARGE SCALE GENOMIC DNA]</scope>
    <source>
        <strain evidence="2 3">4249</strain>
    </source>
</reference>
<evidence type="ECO:0000256" key="1">
    <source>
        <dbReference type="SAM" id="MobiDB-lite"/>
    </source>
</evidence>
<dbReference type="PANTHER" id="PTHR17985">
    <property type="entry name" value="SER/THR-RICH PROTEIN T10 IN DGCR REGION"/>
    <property type="match status" value="1"/>
</dbReference>
<dbReference type="Proteomes" id="UP001265700">
    <property type="component" value="Unassembled WGS sequence"/>
</dbReference>
<dbReference type="Pfam" id="PF05742">
    <property type="entry name" value="TANGO2"/>
    <property type="match status" value="1"/>
</dbReference>
<evidence type="ECO:0000313" key="3">
    <source>
        <dbReference type="Proteomes" id="UP001265700"/>
    </source>
</evidence>
<feature type="region of interest" description="Disordered" evidence="1">
    <location>
        <begin position="260"/>
        <end position="284"/>
    </location>
</feature>